<protein>
    <submittedName>
        <fullName evidence="1">Uncharacterized protein</fullName>
    </submittedName>
</protein>
<feature type="non-terminal residue" evidence="1">
    <location>
        <position position="1"/>
    </location>
</feature>
<dbReference type="EMBL" id="LXQA010292325">
    <property type="protein sequence ID" value="MCI41440.1"/>
    <property type="molecule type" value="Genomic_DNA"/>
</dbReference>
<evidence type="ECO:0000313" key="1">
    <source>
        <dbReference type="EMBL" id="MCI41440.1"/>
    </source>
</evidence>
<dbReference type="Proteomes" id="UP000265520">
    <property type="component" value="Unassembled WGS sequence"/>
</dbReference>
<reference evidence="1 2" key="1">
    <citation type="journal article" date="2018" name="Front. Plant Sci.">
        <title>Red Clover (Trifolium pratense) and Zigzag Clover (T. medium) - A Picture of Genomic Similarities and Differences.</title>
        <authorList>
            <person name="Dluhosova J."/>
            <person name="Istvanek J."/>
            <person name="Nedelnik J."/>
            <person name="Repkova J."/>
        </authorList>
    </citation>
    <scope>NUCLEOTIDE SEQUENCE [LARGE SCALE GENOMIC DNA]</scope>
    <source>
        <strain evidence="2">cv. 10/8</strain>
        <tissue evidence="1">Leaf</tissue>
    </source>
</reference>
<feature type="non-terminal residue" evidence="1">
    <location>
        <position position="117"/>
    </location>
</feature>
<evidence type="ECO:0000313" key="2">
    <source>
        <dbReference type="Proteomes" id="UP000265520"/>
    </source>
</evidence>
<comment type="caution">
    <text evidence="1">The sequence shown here is derived from an EMBL/GenBank/DDBJ whole genome shotgun (WGS) entry which is preliminary data.</text>
</comment>
<dbReference type="AlphaFoldDB" id="A0A392S095"/>
<keyword evidence="2" id="KW-1185">Reference proteome</keyword>
<accession>A0A392S095</accession>
<sequence length="117" mass="13536">AVSLEGVNEFIQKAGGLQYIPFADEDDFMDYANVDVGRRQGLEEELQHELNQDVPNAPEMERFPAPTFDLDRLSDMLWRMDLSTQAGVDMVDSYDTFSPFWQAMMARREQVPAYFYP</sequence>
<name>A0A392S095_9FABA</name>
<proteinExistence type="predicted"/>
<organism evidence="1 2">
    <name type="scientific">Trifolium medium</name>
    <dbReference type="NCBI Taxonomy" id="97028"/>
    <lineage>
        <taxon>Eukaryota</taxon>
        <taxon>Viridiplantae</taxon>
        <taxon>Streptophyta</taxon>
        <taxon>Embryophyta</taxon>
        <taxon>Tracheophyta</taxon>
        <taxon>Spermatophyta</taxon>
        <taxon>Magnoliopsida</taxon>
        <taxon>eudicotyledons</taxon>
        <taxon>Gunneridae</taxon>
        <taxon>Pentapetalae</taxon>
        <taxon>rosids</taxon>
        <taxon>fabids</taxon>
        <taxon>Fabales</taxon>
        <taxon>Fabaceae</taxon>
        <taxon>Papilionoideae</taxon>
        <taxon>50 kb inversion clade</taxon>
        <taxon>NPAAA clade</taxon>
        <taxon>Hologalegina</taxon>
        <taxon>IRL clade</taxon>
        <taxon>Trifolieae</taxon>
        <taxon>Trifolium</taxon>
    </lineage>
</organism>